<evidence type="ECO:0000256" key="3">
    <source>
        <dbReference type="HAMAP-Rule" id="MF_00211"/>
    </source>
</evidence>
<comment type="subunit">
    <text evidence="3">Homodimer.</text>
</comment>
<comment type="cofactor">
    <cofactor evidence="3">
        <name>Mg(2+)</name>
        <dbReference type="ChEBI" id="CHEBI:18420"/>
    </cofactor>
    <text evidence="3">Binds 2 magnesium ions per monomer.</text>
</comment>
<keyword evidence="1 3" id="KW-0328">Glycosyltransferase</keyword>
<dbReference type="Gene3D" id="3.40.1030.10">
    <property type="entry name" value="Nucleoside phosphorylase/phosphoribosyltransferase catalytic domain"/>
    <property type="match status" value="1"/>
</dbReference>
<feature type="domain" description="Glycosyl transferase family 3 N-terminal" evidence="5">
    <location>
        <begin position="2"/>
        <end position="64"/>
    </location>
</feature>
<organism evidence="6 7">
    <name type="scientific">Brumimicrobium glaciale</name>
    <dbReference type="NCBI Taxonomy" id="200475"/>
    <lineage>
        <taxon>Bacteria</taxon>
        <taxon>Pseudomonadati</taxon>
        <taxon>Bacteroidota</taxon>
        <taxon>Flavobacteriia</taxon>
        <taxon>Flavobacteriales</taxon>
        <taxon>Crocinitomicaceae</taxon>
        <taxon>Brumimicrobium</taxon>
    </lineage>
</organism>
<feature type="binding site" evidence="3">
    <location>
        <begin position="89"/>
        <end position="92"/>
    </location>
    <ligand>
        <name>5-phospho-alpha-D-ribose 1-diphosphate</name>
        <dbReference type="ChEBI" id="CHEBI:58017"/>
    </ligand>
</feature>
<keyword evidence="3" id="KW-0822">Tryptophan biosynthesis</keyword>
<feature type="binding site" evidence="3">
    <location>
        <begin position="82"/>
        <end position="83"/>
    </location>
    <ligand>
        <name>5-phospho-alpha-D-ribose 1-diphosphate</name>
        <dbReference type="ChEBI" id="CHEBI:58017"/>
    </ligand>
</feature>
<comment type="catalytic activity">
    <reaction evidence="3">
        <text>N-(5-phospho-beta-D-ribosyl)anthranilate + diphosphate = 5-phospho-alpha-D-ribose 1-diphosphate + anthranilate</text>
        <dbReference type="Rhea" id="RHEA:11768"/>
        <dbReference type="ChEBI" id="CHEBI:16567"/>
        <dbReference type="ChEBI" id="CHEBI:18277"/>
        <dbReference type="ChEBI" id="CHEBI:33019"/>
        <dbReference type="ChEBI" id="CHEBI:58017"/>
        <dbReference type="EC" id="2.4.2.18"/>
    </reaction>
</comment>
<dbReference type="SUPFAM" id="SSF52418">
    <property type="entry name" value="Nucleoside phosphorylase/phosphoribosyltransferase catalytic domain"/>
    <property type="match status" value="1"/>
</dbReference>
<evidence type="ECO:0000256" key="2">
    <source>
        <dbReference type="ARBA" id="ARBA00022679"/>
    </source>
</evidence>
<feature type="binding site" evidence="3">
    <location>
        <position position="79"/>
    </location>
    <ligand>
        <name>anthranilate</name>
        <dbReference type="ChEBI" id="CHEBI:16567"/>
        <label>1</label>
    </ligand>
</feature>
<evidence type="ECO:0000259" key="4">
    <source>
        <dbReference type="Pfam" id="PF00591"/>
    </source>
</evidence>
<comment type="caution">
    <text evidence="6">The sequence shown here is derived from an EMBL/GenBank/DDBJ whole genome shotgun (WGS) entry which is preliminary data.</text>
</comment>
<dbReference type="NCBIfam" id="TIGR01245">
    <property type="entry name" value="trpD"/>
    <property type="match status" value="1"/>
</dbReference>
<dbReference type="InterPro" id="IPR017459">
    <property type="entry name" value="Glycosyl_Trfase_fam3_N_dom"/>
</dbReference>
<dbReference type="PANTHER" id="PTHR43285:SF2">
    <property type="entry name" value="ANTHRANILATE PHOSPHORIBOSYLTRANSFERASE"/>
    <property type="match status" value="1"/>
</dbReference>
<keyword evidence="7" id="KW-1185">Reference proteome</keyword>
<feature type="domain" description="Glycosyl transferase family 3" evidence="4">
    <location>
        <begin position="73"/>
        <end position="319"/>
    </location>
</feature>
<dbReference type="PANTHER" id="PTHR43285">
    <property type="entry name" value="ANTHRANILATE PHOSPHORIBOSYLTRANSFERASE"/>
    <property type="match status" value="1"/>
</dbReference>
<reference evidence="6 7" key="1">
    <citation type="submission" date="2019-02" db="EMBL/GenBank/DDBJ databases">
        <title>Genome sequence of the sea-ice species Brumimicrobium glaciale.</title>
        <authorList>
            <person name="Bowman J.P."/>
        </authorList>
    </citation>
    <scope>NUCLEOTIDE SEQUENCE [LARGE SCALE GENOMIC DNA]</scope>
    <source>
        <strain evidence="6 7">IC156</strain>
    </source>
</reference>
<dbReference type="InterPro" id="IPR035902">
    <property type="entry name" value="Nuc_phospho_transferase"/>
</dbReference>
<feature type="binding site" evidence="3">
    <location>
        <position position="110"/>
    </location>
    <ligand>
        <name>anthranilate</name>
        <dbReference type="ChEBI" id="CHEBI:16567"/>
        <label>1</label>
    </ligand>
</feature>
<feature type="binding site" evidence="3">
    <location>
        <begin position="107"/>
        <end position="115"/>
    </location>
    <ligand>
        <name>5-phospho-alpha-D-ribose 1-diphosphate</name>
        <dbReference type="ChEBI" id="CHEBI:58017"/>
    </ligand>
</feature>
<feature type="binding site" evidence="3">
    <location>
        <position position="91"/>
    </location>
    <ligand>
        <name>Mg(2+)</name>
        <dbReference type="ChEBI" id="CHEBI:18420"/>
        <label>1</label>
    </ligand>
</feature>
<feature type="binding site" evidence="3">
    <location>
        <position position="87"/>
    </location>
    <ligand>
        <name>5-phospho-alpha-D-ribose 1-diphosphate</name>
        <dbReference type="ChEBI" id="CHEBI:58017"/>
    </ligand>
</feature>
<evidence type="ECO:0000313" key="6">
    <source>
        <dbReference type="EMBL" id="RYM35637.1"/>
    </source>
</evidence>
<dbReference type="Pfam" id="PF02885">
    <property type="entry name" value="Glycos_trans_3N"/>
    <property type="match status" value="1"/>
</dbReference>
<keyword evidence="3" id="KW-0028">Amino-acid biosynthesis</keyword>
<keyword evidence="3" id="KW-0057">Aromatic amino acid biosynthesis</keyword>
<feature type="binding site" evidence="3">
    <location>
        <position position="165"/>
    </location>
    <ligand>
        <name>anthranilate</name>
        <dbReference type="ChEBI" id="CHEBI:16567"/>
        <label>2</label>
    </ligand>
</feature>
<dbReference type="GO" id="GO:0000162">
    <property type="term" value="P:L-tryptophan biosynthetic process"/>
    <property type="evidence" value="ECO:0007669"/>
    <property type="project" value="UniProtKB-UniRule"/>
</dbReference>
<feature type="binding site" evidence="3">
    <location>
        <position position="79"/>
    </location>
    <ligand>
        <name>5-phospho-alpha-D-ribose 1-diphosphate</name>
        <dbReference type="ChEBI" id="CHEBI:58017"/>
    </ligand>
</feature>
<dbReference type="GO" id="GO:0000287">
    <property type="term" value="F:magnesium ion binding"/>
    <property type="evidence" value="ECO:0007669"/>
    <property type="project" value="UniProtKB-UniRule"/>
</dbReference>
<name>A0A4Q4KQF5_9FLAO</name>
<dbReference type="HAMAP" id="MF_00211">
    <property type="entry name" value="TrpD"/>
    <property type="match status" value="1"/>
</dbReference>
<comment type="similarity">
    <text evidence="3">Belongs to the anthranilate phosphoribosyltransferase family.</text>
</comment>
<comment type="function">
    <text evidence="3">Catalyzes the transfer of the phosphoribosyl group of 5-phosphorylribose-1-pyrophosphate (PRPP) to anthranilate to yield N-(5'-phosphoribosyl)-anthranilate (PRA).</text>
</comment>
<gene>
    <name evidence="3 6" type="primary">trpD</name>
    <name evidence="6" type="ORF">ERX46_01205</name>
</gene>
<feature type="binding site" evidence="3">
    <location>
        <position position="223"/>
    </location>
    <ligand>
        <name>Mg(2+)</name>
        <dbReference type="ChEBI" id="CHEBI:18420"/>
        <label>2</label>
    </ligand>
</feature>
<dbReference type="OrthoDB" id="9806430at2"/>
<dbReference type="GO" id="GO:0004048">
    <property type="term" value="F:anthranilate phosphoribosyltransferase activity"/>
    <property type="evidence" value="ECO:0007669"/>
    <property type="project" value="UniProtKB-UniRule"/>
</dbReference>
<dbReference type="GO" id="GO:0005829">
    <property type="term" value="C:cytosol"/>
    <property type="evidence" value="ECO:0007669"/>
    <property type="project" value="TreeGrafter"/>
</dbReference>
<sequence length="329" mass="36633">MKKILEKLFKQQYLTESEAKKVLGEISEEKYNPYEISAFLTVFKMRNITVDELKGFRNCLQERCIAIDLDEFDAVDLCGTGGDGKDTFNVSTLASFVVAGAGYKVAKHGNYGVSSTCGSSNVMEYLGYEFTANPDLLKKQIDKSGICFLHAPLFHPAMKEVAPIRKNIGVPTFFNMLGPMVNPSFPKKQLVGVFSLQLQRYYKYIYEQENIEYRIVHSLDGYDEISLTGPAKIISPDKEIMINPKEIYENKITPEELKGGKDIQASAQLFMQILEGNGTAAQNAVVTANAAMAIQCYHQGQDLSISLKIAEEALKSKAALRTFKTLISL</sequence>
<feature type="binding site" evidence="3">
    <location>
        <position position="119"/>
    </location>
    <ligand>
        <name>5-phospho-alpha-D-ribose 1-diphosphate</name>
        <dbReference type="ChEBI" id="CHEBI:58017"/>
    </ligand>
</feature>
<accession>A0A4Q4KQF5</accession>
<dbReference type="SUPFAM" id="SSF47648">
    <property type="entry name" value="Nucleoside phosphorylase/phosphoribosyltransferase N-terminal domain"/>
    <property type="match status" value="1"/>
</dbReference>
<proteinExistence type="inferred from homology"/>
<comment type="caution">
    <text evidence="3">Lacks conserved residue(s) required for the propagation of feature annotation.</text>
</comment>
<protein>
    <recommendedName>
        <fullName evidence="3">Anthranilate phosphoribosyltransferase</fullName>
        <ecNumber evidence="3">2.4.2.18</ecNumber>
    </recommendedName>
</protein>
<evidence type="ECO:0000313" key="7">
    <source>
        <dbReference type="Proteomes" id="UP000293952"/>
    </source>
</evidence>
<dbReference type="InterPro" id="IPR000312">
    <property type="entry name" value="Glycosyl_Trfase_fam3"/>
</dbReference>
<dbReference type="Pfam" id="PF00591">
    <property type="entry name" value="Glycos_transf_3"/>
    <property type="match status" value="1"/>
</dbReference>
<evidence type="ECO:0000259" key="5">
    <source>
        <dbReference type="Pfam" id="PF02885"/>
    </source>
</evidence>
<dbReference type="EC" id="2.4.2.18" evidence="3"/>
<dbReference type="InterPro" id="IPR036320">
    <property type="entry name" value="Glycosyl_Trfase_fam3_N_dom_sf"/>
</dbReference>
<evidence type="ECO:0000256" key="1">
    <source>
        <dbReference type="ARBA" id="ARBA00022676"/>
    </source>
</evidence>
<dbReference type="InterPro" id="IPR005940">
    <property type="entry name" value="Anthranilate_Pribosyl_Tfrase"/>
</dbReference>
<dbReference type="UniPathway" id="UPA00035">
    <property type="reaction ID" value="UER00041"/>
</dbReference>
<dbReference type="RefSeq" id="WP_130092004.1">
    <property type="nucleotide sequence ID" value="NZ_SETE01000001.1"/>
</dbReference>
<dbReference type="EMBL" id="SETE01000001">
    <property type="protein sequence ID" value="RYM35637.1"/>
    <property type="molecule type" value="Genomic_DNA"/>
</dbReference>
<keyword evidence="3" id="KW-0460">Magnesium</keyword>
<dbReference type="Gene3D" id="1.20.970.10">
    <property type="entry name" value="Transferase, Pyrimidine Nucleoside Phosphorylase, Chain C"/>
    <property type="match status" value="1"/>
</dbReference>
<feature type="binding site" evidence="3">
    <location>
        <position position="224"/>
    </location>
    <ligand>
        <name>Mg(2+)</name>
        <dbReference type="ChEBI" id="CHEBI:18420"/>
        <label>1</label>
    </ligand>
</feature>
<feature type="binding site" evidence="3">
    <location>
        <position position="224"/>
    </location>
    <ligand>
        <name>Mg(2+)</name>
        <dbReference type="ChEBI" id="CHEBI:18420"/>
        <label>2</label>
    </ligand>
</feature>
<dbReference type="Proteomes" id="UP000293952">
    <property type="component" value="Unassembled WGS sequence"/>
</dbReference>
<keyword evidence="2 3" id="KW-0808">Transferase</keyword>
<dbReference type="AlphaFoldDB" id="A0A4Q4KQF5"/>
<comment type="pathway">
    <text evidence="3">Amino-acid biosynthesis; L-tryptophan biosynthesis; L-tryptophan from chorismate: step 2/5.</text>
</comment>
<keyword evidence="3" id="KW-0479">Metal-binding</keyword>